<comment type="caution">
    <text evidence="12">The sequence shown here is derived from an EMBL/GenBank/DDBJ whole genome shotgun (WGS) entry which is preliminary data.</text>
</comment>
<dbReference type="Proteomes" id="UP001165368">
    <property type="component" value="Unassembled WGS sequence"/>
</dbReference>
<dbReference type="PANTHER" id="PTHR43528:SF1">
    <property type="entry name" value="ALPHA-KETOGLUTARATE PERMEASE"/>
    <property type="match status" value="1"/>
</dbReference>
<gene>
    <name evidence="12" type="ORF">LVY72_23925</name>
</gene>
<keyword evidence="7 10" id="KW-1133">Transmembrane helix</keyword>
<evidence type="ECO:0000256" key="7">
    <source>
        <dbReference type="ARBA" id="ARBA00022989"/>
    </source>
</evidence>
<dbReference type="PROSITE" id="PS50850">
    <property type="entry name" value="MFS"/>
    <property type="match status" value="1"/>
</dbReference>
<feature type="transmembrane region" description="Helical" evidence="10">
    <location>
        <begin position="261"/>
        <end position="284"/>
    </location>
</feature>
<accession>A0ABS9LER3</accession>
<name>A0ABS9LER3_9MICC</name>
<keyword evidence="5 10" id="KW-0812">Transmembrane</keyword>
<reference evidence="12" key="1">
    <citation type="submission" date="2022-01" db="EMBL/GenBank/DDBJ databases">
        <authorList>
            <person name="Jo J.-H."/>
            <person name="Im W.-T."/>
        </authorList>
    </citation>
    <scope>NUCLEOTIDE SEQUENCE</scope>
    <source>
        <strain evidence="12">I2-34</strain>
    </source>
</reference>
<evidence type="ECO:0000259" key="11">
    <source>
        <dbReference type="PROSITE" id="PS50850"/>
    </source>
</evidence>
<feature type="transmembrane region" description="Helical" evidence="10">
    <location>
        <begin position="172"/>
        <end position="195"/>
    </location>
</feature>
<dbReference type="PROSITE" id="PS00217">
    <property type="entry name" value="SUGAR_TRANSPORT_2"/>
    <property type="match status" value="1"/>
</dbReference>
<evidence type="ECO:0000256" key="3">
    <source>
        <dbReference type="ARBA" id="ARBA00022448"/>
    </source>
</evidence>
<comment type="subcellular location">
    <subcellularLocation>
        <location evidence="1">Cell membrane</location>
        <topology evidence="1">Multi-pass membrane protein</topology>
    </subcellularLocation>
</comment>
<evidence type="ECO:0000256" key="10">
    <source>
        <dbReference type="SAM" id="Phobius"/>
    </source>
</evidence>
<dbReference type="InterPro" id="IPR036259">
    <property type="entry name" value="MFS_trans_sf"/>
</dbReference>
<dbReference type="SUPFAM" id="SSF103473">
    <property type="entry name" value="MFS general substrate transporter"/>
    <property type="match status" value="1"/>
</dbReference>
<keyword evidence="4" id="KW-1003">Cell membrane</keyword>
<evidence type="ECO:0000256" key="8">
    <source>
        <dbReference type="ARBA" id="ARBA00023136"/>
    </source>
</evidence>
<dbReference type="InterPro" id="IPR020846">
    <property type="entry name" value="MFS_dom"/>
</dbReference>
<evidence type="ECO:0000256" key="9">
    <source>
        <dbReference type="SAM" id="MobiDB-lite"/>
    </source>
</evidence>
<evidence type="ECO:0000256" key="1">
    <source>
        <dbReference type="ARBA" id="ARBA00004651"/>
    </source>
</evidence>
<feature type="transmembrane region" description="Helical" evidence="10">
    <location>
        <begin position="327"/>
        <end position="346"/>
    </location>
</feature>
<comment type="similarity">
    <text evidence="2">Belongs to the major facilitator superfamily. Metabolite:H+ Symporter (MHS) family (TC 2.A.1.6) family.</text>
</comment>
<keyword evidence="13" id="KW-1185">Reference proteome</keyword>
<feature type="domain" description="Major facilitator superfamily (MFS) profile" evidence="11">
    <location>
        <begin position="35"/>
        <end position="446"/>
    </location>
</feature>
<feature type="transmembrane region" description="Helical" evidence="10">
    <location>
        <begin position="35"/>
        <end position="60"/>
    </location>
</feature>
<feature type="transmembrane region" description="Helical" evidence="10">
    <location>
        <begin position="352"/>
        <end position="377"/>
    </location>
</feature>
<feature type="transmembrane region" description="Helical" evidence="10">
    <location>
        <begin position="419"/>
        <end position="439"/>
    </location>
</feature>
<proteinExistence type="inferred from homology"/>
<dbReference type="EMBL" id="JAKLTQ010000037">
    <property type="protein sequence ID" value="MCG2624944.1"/>
    <property type="molecule type" value="Genomic_DNA"/>
</dbReference>
<sequence>MINSNAGADLDPPRSSQKLAEGQASPASKRQNRRAIFASALGTVVEYYDFAIYGYMATFISSLFFHSKDSSAALLGTFATFAVAFFLRVPGGILFGHIGDKYGRKAALSWTILLMCVSTVGIGLLPTYFTLGIWATVLLVLMRCLQGISAGGELGGATAFAAEYAPRKHRGFQVAIVNVGSNAGSLAAAIVALVMTSTFASETILEWAWRVPFILSVPLALVGLWIRAKMGDTPQYDELKSSGEVAKLPLTAIFASHKRSLVTIAGLAAFITGGYYVSSIYAATYLQTEGGLPPQLAFWSTCISLVIGSIGSLVAGRMSDKFGRRPVFFVGAGSGLVLAFPLFALMSSGSFVLAMAGHVLLFLTVAITMAPSFATYAELLTARVRYSGIALGFNSAQMLLGGTAPFLCTWLIGLTGSSVAPAGYFMFCAVFTVTAAFFLRETSGSELRVD</sequence>
<evidence type="ECO:0000256" key="4">
    <source>
        <dbReference type="ARBA" id="ARBA00022475"/>
    </source>
</evidence>
<feature type="transmembrane region" description="Helical" evidence="10">
    <location>
        <begin position="389"/>
        <end position="413"/>
    </location>
</feature>
<feature type="transmembrane region" description="Helical" evidence="10">
    <location>
        <begin position="131"/>
        <end position="151"/>
    </location>
</feature>
<feature type="transmembrane region" description="Helical" evidence="10">
    <location>
        <begin position="72"/>
        <end position="95"/>
    </location>
</feature>
<feature type="region of interest" description="Disordered" evidence="9">
    <location>
        <begin position="1"/>
        <end position="27"/>
    </location>
</feature>
<keyword evidence="6" id="KW-0769">Symport</keyword>
<keyword evidence="3" id="KW-0813">Transport</keyword>
<evidence type="ECO:0000313" key="12">
    <source>
        <dbReference type="EMBL" id="MCG2624944.1"/>
    </source>
</evidence>
<evidence type="ECO:0000313" key="13">
    <source>
        <dbReference type="Proteomes" id="UP001165368"/>
    </source>
</evidence>
<dbReference type="Pfam" id="PF07690">
    <property type="entry name" value="MFS_1"/>
    <property type="match status" value="1"/>
</dbReference>
<evidence type="ECO:0000256" key="5">
    <source>
        <dbReference type="ARBA" id="ARBA00022692"/>
    </source>
</evidence>
<evidence type="ECO:0000256" key="2">
    <source>
        <dbReference type="ARBA" id="ARBA00008240"/>
    </source>
</evidence>
<feature type="transmembrane region" description="Helical" evidence="10">
    <location>
        <begin position="107"/>
        <end position="125"/>
    </location>
</feature>
<dbReference type="PROSITE" id="PS00216">
    <property type="entry name" value="SUGAR_TRANSPORT_1"/>
    <property type="match status" value="1"/>
</dbReference>
<organism evidence="12 13">
    <name type="scientific">Arthrobacter hankyongi</name>
    <dbReference type="NCBI Taxonomy" id="2904801"/>
    <lineage>
        <taxon>Bacteria</taxon>
        <taxon>Bacillati</taxon>
        <taxon>Actinomycetota</taxon>
        <taxon>Actinomycetes</taxon>
        <taxon>Micrococcales</taxon>
        <taxon>Micrococcaceae</taxon>
        <taxon>Arthrobacter</taxon>
    </lineage>
</organism>
<keyword evidence="8 10" id="KW-0472">Membrane</keyword>
<dbReference type="PANTHER" id="PTHR43528">
    <property type="entry name" value="ALPHA-KETOGLUTARATE PERMEASE"/>
    <property type="match status" value="1"/>
</dbReference>
<dbReference type="InterPro" id="IPR011701">
    <property type="entry name" value="MFS"/>
</dbReference>
<feature type="transmembrane region" description="Helical" evidence="10">
    <location>
        <begin position="296"/>
        <end position="315"/>
    </location>
</feature>
<dbReference type="RefSeq" id="WP_237827433.1">
    <property type="nucleotide sequence ID" value="NZ_JAKLTQ010000037.1"/>
</dbReference>
<dbReference type="InterPro" id="IPR005829">
    <property type="entry name" value="Sugar_transporter_CS"/>
</dbReference>
<evidence type="ECO:0000256" key="6">
    <source>
        <dbReference type="ARBA" id="ARBA00022847"/>
    </source>
</evidence>
<feature type="transmembrane region" description="Helical" evidence="10">
    <location>
        <begin position="207"/>
        <end position="226"/>
    </location>
</feature>
<protein>
    <submittedName>
        <fullName evidence="12">MFS transporter</fullName>
    </submittedName>
</protein>
<dbReference type="InterPro" id="IPR051084">
    <property type="entry name" value="H+-coupled_symporters"/>
</dbReference>
<dbReference type="Gene3D" id="1.20.1250.20">
    <property type="entry name" value="MFS general substrate transporter like domains"/>
    <property type="match status" value="2"/>
</dbReference>